<gene>
    <name evidence="3" type="ORF">HannXRQ_Chr03g0086121</name>
    <name evidence="2" type="ORF">HanXRQr2_Chr03g0128041</name>
</gene>
<reference evidence="2" key="3">
    <citation type="submission" date="2020-06" db="EMBL/GenBank/DDBJ databases">
        <title>Helianthus annuus Genome sequencing and assembly Release 2.</title>
        <authorList>
            <person name="Gouzy J."/>
            <person name="Langlade N."/>
            <person name="Munos S."/>
        </authorList>
    </citation>
    <scope>NUCLEOTIDE SEQUENCE</scope>
    <source>
        <tissue evidence="2">Leaves</tissue>
    </source>
</reference>
<feature type="signal peptide" evidence="1">
    <location>
        <begin position="1"/>
        <end position="28"/>
    </location>
</feature>
<protein>
    <submittedName>
        <fullName evidence="3">Uncharacterized protein</fullName>
    </submittedName>
</protein>
<dbReference type="Gramene" id="mRNA:HanXRQr2_Chr03g0128041">
    <property type="protein sequence ID" value="CDS:HanXRQr2_Chr03g0128041.1"/>
    <property type="gene ID" value="HanXRQr2_Chr03g0128041"/>
</dbReference>
<dbReference type="EMBL" id="MNCJ02000318">
    <property type="protein sequence ID" value="KAF5815881.1"/>
    <property type="molecule type" value="Genomic_DNA"/>
</dbReference>
<dbReference type="OMA" id="RWAMEMG"/>
<dbReference type="STRING" id="4232.A0A251V9V0"/>
<evidence type="ECO:0000313" key="3">
    <source>
        <dbReference type="EMBL" id="OTG32390.1"/>
    </source>
</evidence>
<keyword evidence="1" id="KW-0732">Signal</keyword>
<dbReference type="PANTHER" id="PTHR37244:SF1">
    <property type="entry name" value="NADP-SPECIFIC GLUTAMATE DEHYDROGENASE"/>
    <property type="match status" value="1"/>
</dbReference>
<evidence type="ECO:0000256" key="1">
    <source>
        <dbReference type="SAM" id="SignalP"/>
    </source>
</evidence>
<dbReference type="PANTHER" id="PTHR37244">
    <property type="entry name" value="NADP-SPECIFIC GLUTAMATE DEHYDROGENASE"/>
    <property type="match status" value="1"/>
</dbReference>
<reference evidence="3" key="2">
    <citation type="submission" date="2017-02" db="EMBL/GenBank/DDBJ databases">
        <title>Sunflower complete genome.</title>
        <authorList>
            <person name="Langlade N."/>
            <person name="Munos S."/>
        </authorList>
    </citation>
    <scope>NUCLEOTIDE SEQUENCE [LARGE SCALE GENOMIC DNA]</scope>
    <source>
        <tissue evidence="3">Leaves</tissue>
    </source>
</reference>
<reference evidence="2 4" key="1">
    <citation type="journal article" date="2017" name="Nature">
        <title>The sunflower genome provides insights into oil metabolism, flowering and Asterid evolution.</title>
        <authorList>
            <person name="Badouin H."/>
            <person name="Gouzy J."/>
            <person name="Grassa C.J."/>
            <person name="Murat F."/>
            <person name="Staton S.E."/>
            <person name="Cottret L."/>
            <person name="Lelandais-Briere C."/>
            <person name="Owens G.L."/>
            <person name="Carrere S."/>
            <person name="Mayjonade B."/>
            <person name="Legrand L."/>
            <person name="Gill N."/>
            <person name="Kane N.C."/>
            <person name="Bowers J.E."/>
            <person name="Hubner S."/>
            <person name="Bellec A."/>
            <person name="Berard A."/>
            <person name="Berges H."/>
            <person name="Blanchet N."/>
            <person name="Boniface M.C."/>
            <person name="Brunel D."/>
            <person name="Catrice O."/>
            <person name="Chaidir N."/>
            <person name="Claudel C."/>
            <person name="Donnadieu C."/>
            <person name="Faraut T."/>
            <person name="Fievet G."/>
            <person name="Helmstetter N."/>
            <person name="King M."/>
            <person name="Knapp S.J."/>
            <person name="Lai Z."/>
            <person name="Le Paslier M.C."/>
            <person name="Lippi Y."/>
            <person name="Lorenzon L."/>
            <person name="Mandel J.R."/>
            <person name="Marage G."/>
            <person name="Marchand G."/>
            <person name="Marquand E."/>
            <person name="Bret-Mestries E."/>
            <person name="Morien E."/>
            <person name="Nambeesan S."/>
            <person name="Nguyen T."/>
            <person name="Pegot-Espagnet P."/>
            <person name="Pouilly N."/>
            <person name="Raftis F."/>
            <person name="Sallet E."/>
            <person name="Schiex T."/>
            <person name="Thomas J."/>
            <person name="Vandecasteele C."/>
            <person name="Vares D."/>
            <person name="Vear F."/>
            <person name="Vautrin S."/>
            <person name="Crespi M."/>
            <person name="Mangin B."/>
            <person name="Burke J.M."/>
            <person name="Salse J."/>
            <person name="Munos S."/>
            <person name="Vincourt P."/>
            <person name="Rieseberg L.H."/>
            <person name="Langlade N.B."/>
        </authorList>
    </citation>
    <scope>NUCLEOTIDE SEQUENCE [LARGE SCALE GENOMIC DNA]</scope>
    <source>
        <strain evidence="4">cv. SF193</strain>
        <tissue evidence="2">Leaves</tissue>
    </source>
</reference>
<name>A0A251V9V0_HELAN</name>
<dbReference type="InParanoid" id="A0A251V9V0"/>
<dbReference type="EMBL" id="CM007892">
    <property type="protein sequence ID" value="OTG32390.1"/>
    <property type="molecule type" value="Genomic_DNA"/>
</dbReference>
<dbReference type="OrthoDB" id="1915921at2759"/>
<dbReference type="Proteomes" id="UP000215914">
    <property type="component" value="Chromosome 3"/>
</dbReference>
<dbReference type="FunCoup" id="A0A251V9V0">
    <property type="interactions" value="196"/>
</dbReference>
<proteinExistence type="predicted"/>
<evidence type="ECO:0000313" key="2">
    <source>
        <dbReference type="EMBL" id="KAF5815881.1"/>
    </source>
</evidence>
<sequence>MHASIVAHRTFIFHRTLSVGALFVVSTTAPPNRVPPLVLIVNQKPYKYTEQHLSVVNNQTNLQKTFKMCRGFQPVDQAQRLFNIKSFHLILNLSKRPKSLPDTLTLHYLPRITGGPFEINGSGVKPDAPVFVTLYRVVTGEYNKSGEGEVVYGSRERVKVSEGVRFEVYVKEEKVVKGGFRKCGGGGEWRMECRCGLEGEGGGVVKEVEVVVEGGETEVMREKVEMVVRRRKRRCFEGLEEIPEQESEEEEEVVECCCCECSGGGGGEEEDGGCEVEVEVEGVRWAVDVGIWVVCLGVGYLVSKASSKSVRRRRLLY</sequence>
<keyword evidence="4" id="KW-1185">Reference proteome</keyword>
<dbReference type="AlphaFoldDB" id="A0A251V9V0"/>
<evidence type="ECO:0000313" key="4">
    <source>
        <dbReference type="Proteomes" id="UP000215914"/>
    </source>
</evidence>
<organism evidence="3 4">
    <name type="scientific">Helianthus annuus</name>
    <name type="common">Common sunflower</name>
    <dbReference type="NCBI Taxonomy" id="4232"/>
    <lineage>
        <taxon>Eukaryota</taxon>
        <taxon>Viridiplantae</taxon>
        <taxon>Streptophyta</taxon>
        <taxon>Embryophyta</taxon>
        <taxon>Tracheophyta</taxon>
        <taxon>Spermatophyta</taxon>
        <taxon>Magnoliopsida</taxon>
        <taxon>eudicotyledons</taxon>
        <taxon>Gunneridae</taxon>
        <taxon>Pentapetalae</taxon>
        <taxon>asterids</taxon>
        <taxon>campanulids</taxon>
        <taxon>Asterales</taxon>
        <taxon>Asteraceae</taxon>
        <taxon>Asteroideae</taxon>
        <taxon>Heliantheae alliance</taxon>
        <taxon>Heliantheae</taxon>
        <taxon>Helianthus</taxon>
    </lineage>
</organism>
<feature type="chain" id="PRO_5012083804" evidence="1">
    <location>
        <begin position="29"/>
        <end position="317"/>
    </location>
</feature>
<accession>A0A251V9V0</accession>